<dbReference type="SUPFAM" id="SSF51735">
    <property type="entry name" value="NAD(P)-binding Rossmann-fold domains"/>
    <property type="match status" value="1"/>
</dbReference>
<keyword evidence="4" id="KW-1133">Transmembrane helix</keyword>
<evidence type="ECO:0000256" key="1">
    <source>
        <dbReference type="ARBA" id="ARBA00023002"/>
    </source>
</evidence>
<dbReference type="InterPro" id="IPR017476">
    <property type="entry name" value="UDP-Glc/GDP-Man"/>
</dbReference>
<dbReference type="InterPro" id="IPR036291">
    <property type="entry name" value="NAD(P)-bd_dom_sf"/>
</dbReference>
<dbReference type="EMBL" id="BSKO01000001">
    <property type="protein sequence ID" value="GLO66739.1"/>
    <property type="molecule type" value="Genomic_DNA"/>
</dbReference>
<keyword evidence="2" id="KW-0520">NAD</keyword>
<dbReference type="PIRSF" id="PIRSF500136">
    <property type="entry name" value="UDP_ManNAc_DH"/>
    <property type="match status" value="1"/>
</dbReference>
<evidence type="ECO:0000256" key="4">
    <source>
        <dbReference type="SAM" id="Phobius"/>
    </source>
</evidence>
<dbReference type="PANTHER" id="PTHR43491:SF1">
    <property type="entry name" value="UDP-N-ACETYL-D-MANNOSAMINE DEHYDROGENASE"/>
    <property type="match status" value="1"/>
</dbReference>
<dbReference type="InterPro" id="IPR014026">
    <property type="entry name" value="UDP-Glc/GDP-Man_DH_dimer"/>
</dbReference>
<dbReference type="PANTHER" id="PTHR43491">
    <property type="entry name" value="UDP-N-ACETYL-D-MANNOSAMINE DEHYDROGENASE"/>
    <property type="match status" value="1"/>
</dbReference>
<evidence type="ECO:0000313" key="6">
    <source>
        <dbReference type="EMBL" id="GLO66739.1"/>
    </source>
</evidence>
<dbReference type="Gene3D" id="3.40.50.720">
    <property type="entry name" value="NAD(P)-binding Rossmann-like Domain"/>
    <property type="match status" value="2"/>
</dbReference>
<keyword evidence="7" id="KW-1185">Reference proteome</keyword>
<dbReference type="Pfam" id="PF00984">
    <property type="entry name" value="UDPG_MGDP_dh"/>
    <property type="match status" value="1"/>
</dbReference>
<dbReference type="Proteomes" id="UP001275436">
    <property type="component" value="Unassembled WGS sequence"/>
</dbReference>
<keyword evidence="1" id="KW-0560">Oxidoreductase</keyword>
<organism evidence="6 7">
    <name type="scientific">Oceanobacillus kimchii</name>
    <dbReference type="NCBI Taxonomy" id="746691"/>
    <lineage>
        <taxon>Bacteria</taxon>
        <taxon>Bacillati</taxon>
        <taxon>Bacillota</taxon>
        <taxon>Bacilli</taxon>
        <taxon>Bacillales</taxon>
        <taxon>Bacillaceae</taxon>
        <taxon>Oceanobacillus</taxon>
    </lineage>
</organism>
<evidence type="ECO:0000313" key="7">
    <source>
        <dbReference type="Proteomes" id="UP001275436"/>
    </source>
</evidence>
<reference evidence="6 7" key="1">
    <citation type="submission" date="2023-02" db="EMBL/GenBank/DDBJ databases">
        <title>Oceanobacillus kimchii IFOP_LL358 isolated form Alexandrium catenella lab strain.</title>
        <authorList>
            <person name="Gajardo G."/>
            <person name="Ueki S."/>
            <person name="Maruyama F."/>
        </authorList>
    </citation>
    <scope>NUCLEOTIDE SEQUENCE [LARGE SCALE GENOMIC DNA]</scope>
    <source>
        <strain evidence="6 7">IFOP_LL358</strain>
    </source>
</reference>
<dbReference type="InterPro" id="IPR028359">
    <property type="entry name" value="UDP_ManNAc/GlcNAc_DH"/>
</dbReference>
<dbReference type="SUPFAM" id="SSF52413">
    <property type="entry name" value="UDP-glucose/GDP-mannose dehydrogenase C-terminal domain"/>
    <property type="match status" value="1"/>
</dbReference>
<comment type="similarity">
    <text evidence="3">Belongs to the UDP-glucose/GDP-mannose dehydrogenase family.</text>
</comment>
<feature type="domain" description="UDP-glucose/GDP-mannose dehydrogenase C-terminal" evidence="5">
    <location>
        <begin position="329"/>
        <end position="424"/>
    </location>
</feature>
<dbReference type="InterPro" id="IPR008927">
    <property type="entry name" value="6-PGluconate_DH-like_C_sf"/>
</dbReference>
<dbReference type="InterPro" id="IPR036220">
    <property type="entry name" value="UDP-Glc/GDP-Man_DH_C_sf"/>
</dbReference>
<feature type="transmembrane region" description="Helical" evidence="4">
    <location>
        <begin position="12"/>
        <end position="34"/>
    </location>
</feature>
<comment type="caution">
    <text evidence="6">The sequence shown here is derived from an EMBL/GenBank/DDBJ whole genome shotgun (WGS) entry which is preliminary data.</text>
</comment>
<sequence length="441" mass="49491">MKKTNNITNNSYVRSKVGVIGMGYVGLPLALLFLNKGYQVTGIDINQSKINQLQDGKSYIPDVKDKELHEALQSDNIIFTSNYDVISQLDIIVICVPTPLTNNQIPDLSYIKNASEEIYPRLQINQLVILESSTYPGTTRDILLPILEKSKLQIGTDFYLGYSPERIDPGNNTLKVEEIPKVVGGITEDCLQMISDFYQNVFNEIIPTSSVEIAELCKLLENSYRFINVSFINELAMLCDQLNINLWEAIDAASSKPYGFQPFYPGPGIGGHCIPIDPLYLSWIGQQHGFQNQFLSLAENKNKDISQYVINQINTIVNEEKPTSEANILICGISYKKDSNDVRTSPPLEIMKALLNNYKSLEYFDPFVPSVQINQKTYYSTELTPQLLKKMDIVVLLVDHSTIPVQEILDHAKKVYDTKNVTDGLTGNAKVFLLGNGNISK</sequence>
<accession>A0ABQ5TMD2</accession>
<dbReference type="InterPro" id="IPR014027">
    <property type="entry name" value="UDP-Glc/GDP-Man_DH_C"/>
</dbReference>
<protein>
    <submittedName>
        <fullName evidence="6">UDP-N-acetyl-D-glucosamine dehydrogenase</fullName>
    </submittedName>
</protein>
<dbReference type="SMART" id="SM00984">
    <property type="entry name" value="UDPG_MGDP_dh_C"/>
    <property type="match status" value="1"/>
</dbReference>
<name>A0ABQ5TMD2_9BACI</name>
<evidence type="ECO:0000256" key="3">
    <source>
        <dbReference type="PIRNR" id="PIRNR000124"/>
    </source>
</evidence>
<dbReference type="SUPFAM" id="SSF48179">
    <property type="entry name" value="6-phosphogluconate dehydrogenase C-terminal domain-like"/>
    <property type="match status" value="1"/>
</dbReference>
<keyword evidence="4" id="KW-0812">Transmembrane</keyword>
<dbReference type="InterPro" id="IPR001732">
    <property type="entry name" value="UDP-Glc/GDP-Man_DH_N"/>
</dbReference>
<evidence type="ECO:0000259" key="5">
    <source>
        <dbReference type="SMART" id="SM00984"/>
    </source>
</evidence>
<dbReference type="PIRSF" id="PIRSF000124">
    <property type="entry name" value="UDPglc_GDPman_dh"/>
    <property type="match status" value="1"/>
</dbReference>
<dbReference type="Pfam" id="PF03720">
    <property type="entry name" value="UDPG_MGDP_dh_C"/>
    <property type="match status" value="1"/>
</dbReference>
<proteinExistence type="inferred from homology"/>
<gene>
    <name evidence="6" type="ORF">MACH08_25230</name>
</gene>
<dbReference type="RefSeq" id="WP_260048189.1">
    <property type="nucleotide sequence ID" value="NZ_BSKO01000001.1"/>
</dbReference>
<dbReference type="NCBIfam" id="TIGR03026">
    <property type="entry name" value="NDP-sugDHase"/>
    <property type="match status" value="1"/>
</dbReference>
<keyword evidence="4" id="KW-0472">Membrane</keyword>
<evidence type="ECO:0000256" key="2">
    <source>
        <dbReference type="ARBA" id="ARBA00023027"/>
    </source>
</evidence>
<dbReference type="Pfam" id="PF03721">
    <property type="entry name" value="UDPG_MGDP_dh_N"/>
    <property type="match status" value="1"/>
</dbReference>